<dbReference type="Proteomes" id="UP000005959">
    <property type="component" value="Unassembled WGS sequence"/>
</dbReference>
<protein>
    <submittedName>
        <fullName evidence="2">Uncharacterized protein</fullName>
    </submittedName>
</protein>
<comment type="caution">
    <text evidence="2">The sequence shown here is derived from an EMBL/GenBank/DDBJ whole genome shotgun (WGS) entry which is preliminary data.</text>
</comment>
<gene>
    <name evidence="2" type="ORF">HMPREF0454_04991</name>
</gene>
<evidence type="ECO:0000313" key="2">
    <source>
        <dbReference type="EMBL" id="EHM37529.1"/>
    </source>
</evidence>
<feature type="region of interest" description="Disordered" evidence="1">
    <location>
        <begin position="16"/>
        <end position="45"/>
    </location>
</feature>
<evidence type="ECO:0000313" key="3">
    <source>
        <dbReference type="Proteomes" id="UP000005959"/>
    </source>
</evidence>
<dbReference type="EMBL" id="AGCI01000118">
    <property type="protein sequence ID" value="EHM37529.1"/>
    <property type="molecule type" value="Genomic_DNA"/>
</dbReference>
<proteinExistence type="predicted"/>
<name>G9YEE2_HAFAL</name>
<evidence type="ECO:0000256" key="1">
    <source>
        <dbReference type="SAM" id="MobiDB-lite"/>
    </source>
</evidence>
<dbReference type="HOGENOM" id="CLU_3200483_0_0_6"/>
<organism evidence="2 3">
    <name type="scientific">Hafnia alvei ATCC 51873</name>
    <dbReference type="NCBI Taxonomy" id="1002364"/>
    <lineage>
        <taxon>Bacteria</taxon>
        <taxon>Pseudomonadati</taxon>
        <taxon>Pseudomonadota</taxon>
        <taxon>Gammaproteobacteria</taxon>
        <taxon>Enterobacterales</taxon>
        <taxon>Hafniaceae</taxon>
        <taxon>Hafnia</taxon>
    </lineage>
</organism>
<accession>G9YEE2</accession>
<dbReference type="AlphaFoldDB" id="G9YEE2"/>
<reference evidence="2 3" key="1">
    <citation type="submission" date="2011-08" db="EMBL/GenBank/DDBJ databases">
        <authorList>
            <person name="Weinstock G."/>
            <person name="Sodergren E."/>
            <person name="Clifton S."/>
            <person name="Fulton L."/>
            <person name="Fulton B."/>
            <person name="Courtney L."/>
            <person name="Fronick C."/>
            <person name="Harrison M."/>
            <person name="Strong C."/>
            <person name="Farmer C."/>
            <person name="Delahaunty K."/>
            <person name="Markovic C."/>
            <person name="Hall O."/>
            <person name="Minx P."/>
            <person name="Tomlinson C."/>
            <person name="Mitreva M."/>
            <person name="Hou S."/>
            <person name="Chen J."/>
            <person name="Wollam A."/>
            <person name="Pepin K.H."/>
            <person name="Johnson M."/>
            <person name="Bhonagiri V."/>
            <person name="Zhang X."/>
            <person name="Suruliraj S."/>
            <person name="Warren W."/>
            <person name="Chinwalla A."/>
            <person name="Mardis E.R."/>
            <person name="Wilson R.K."/>
        </authorList>
    </citation>
    <scope>NUCLEOTIDE SEQUENCE [LARGE SCALE GENOMIC DNA]</scope>
    <source>
        <strain evidence="2 3">ATCC 51873</strain>
    </source>
</reference>
<sequence>MLKECILEPPSGKMAVGRGRTGCGSETGRPNDAVKKRESLEVARW</sequence>
<feature type="compositionally biased region" description="Basic and acidic residues" evidence="1">
    <location>
        <begin position="32"/>
        <end position="45"/>
    </location>
</feature>